<proteinExistence type="predicted"/>
<feature type="signal peptide" evidence="1">
    <location>
        <begin position="1"/>
        <end position="24"/>
    </location>
</feature>
<comment type="caution">
    <text evidence="2">The sequence shown here is derived from an EMBL/GenBank/DDBJ whole genome shotgun (WGS) entry which is preliminary data.</text>
</comment>
<evidence type="ECO:0000313" key="3">
    <source>
        <dbReference type="Proteomes" id="UP001054902"/>
    </source>
</evidence>
<sequence length="237" mass="25809">MVCLTRSSTFILLALISFLDWSEAFLSHTTLPSPYILNQFRNFISCFSAAIDSDSGPSLNLDNLPPIPELVSLPLPAKLFGGLLLFSSSVKGRDKDLAQKLQSKAQNIINLDPLLSMELGRGLEAGGIFCSTSSIDHVTLSNAQVASCHQLIIEFQINGGNSWAQCRCHGYQLKTSDRNASSDSENDIHMVSLRVSNMDAAFNGGWMDVKLNDENDSVTSSISGSFNLPYSPNEEDI</sequence>
<keyword evidence="3" id="KW-1185">Reference proteome</keyword>
<name>A0AAD3CSA1_9STRA</name>
<keyword evidence="1" id="KW-0732">Signal</keyword>
<evidence type="ECO:0000313" key="2">
    <source>
        <dbReference type="EMBL" id="GFH51266.1"/>
    </source>
</evidence>
<accession>A0AAD3CSA1</accession>
<dbReference type="Proteomes" id="UP001054902">
    <property type="component" value="Unassembled WGS sequence"/>
</dbReference>
<dbReference type="EMBL" id="BLLK01000045">
    <property type="protein sequence ID" value="GFH51266.1"/>
    <property type="molecule type" value="Genomic_DNA"/>
</dbReference>
<organism evidence="2 3">
    <name type="scientific">Chaetoceros tenuissimus</name>
    <dbReference type="NCBI Taxonomy" id="426638"/>
    <lineage>
        <taxon>Eukaryota</taxon>
        <taxon>Sar</taxon>
        <taxon>Stramenopiles</taxon>
        <taxon>Ochrophyta</taxon>
        <taxon>Bacillariophyta</taxon>
        <taxon>Coscinodiscophyceae</taxon>
        <taxon>Chaetocerotophycidae</taxon>
        <taxon>Chaetocerotales</taxon>
        <taxon>Chaetocerotaceae</taxon>
        <taxon>Chaetoceros</taxon>
    </lineage>
</organism>
<dbReference type="AlphaFoldDB" id="A0AAD3CSA1"/>
<protein>
    <submittedName>
        <fullName evidence="2">Uncharacterized protein</fullName>
    </submittedName>
</protein>
<reference evidence="2 3" key="1">
    <citation type="journal article" date="2021" name="Sci. Rep.">
        <title>The genome of the diatom Chaetoceros tenuissimus carries an ancient integrated fragment of an extant virus.</title>
        <authorList>
            <person name="Hongo Y."/>
            <person name="Kimura K."/>
            <person name="Takaki Y."/>
            <person name="Yoshida Y."/>
            <person name="Baba S."/>
            <person name="Kobayashi G."/>
            <person name="Nagasaki K."/>
            <person name="Hano T."/>
            <person name="Tomaru Y."/>
        </authorList>
    </citation>
    <scope>NUCLEOTIDE SEQUENCE [LARGE SCALE GENOMIC DNA]</scope>
    <source>
        <strain evidence="2 3">NIES-3715</strain>
    </source>
</reference>
<feature type="chain" id="PRO_5041911611" evidence="1">
    <location>
        <begin position="25"/>
        <end position="237"/>
    </location>
</feature>
<gene>
    <name evidence="2" type="ORF">CTEN210_07742</name>
</gene>
<evidence type="ECO:0000256" key="1">
    <source>
        <dbReference type="SAM" id="SignalP"/>
    </source>
</evidence>